<gene>
    <name evidence="1" type="ORF">D0962_23460</name>
</gene>
<protein>
    <submittedName>
        <fullName evidence="1">Uncharacterized protein</fullName>
    </submittedName>
</protein>
<reference evidence="1 2" key="1">
    <citation type="journal article" date="2020" name="Microb. Ecol.">
        <title>Ecogenomics of the Marine Benthic Filamentous Cyanobacterium Adonisia.</title>
        <authorList>
            <person name="Walter J.M."/>
            <person name="Coutinho F.H."/>
            <person name="Leomil L."/>
            <person name="Hargreaves P.I."/>
            <person name="Campeao M.E."/>
            <person name="Vieira V.V."/>
            <person name="Silva B.S."/>
            <person name="Fistarol G.O."/>
            <person name="Salomon P.S."/>
            <person name="Sawabe T."/>
            <person name="Mino S."/>
            <person name="Hosokawa M."/>
            <person name="Miyashita H."/>
            <person name="Maruyama F."/>
            <person name="van Verk M.C."/>
            <person name="Dutilh B.E."/>
            <person name="Thompson C.C."/>
            <person name="Thompson F.L."/>
        </authorList>
    </citation>
    <scope>NUCLEOTIDE SEQUENCE [LARGE SCALE GENOMIC DNA]</scope>
    <source>
        <strain evidence="1 2">CCMR0082</strain>
    </source>
</reference>
<evidence type="ECO:0000313" key="1">
    <source>
        <dbReference type="EMBL" id="NEZ65678.1"/>
    </source>
</evidence>
<sequence>MMLETHGSQFAIYQLNKQGMADWLIANKPIEKIINLAKFGIWLCSNESNEWTNDQDILVASELILKEACLSRQEEQRLALFAAETCLECVDDCWEYLPDAIELTYEEICEAARDAWLRHAGSDFKSFMMRCNYAPMAIKARHLGGQPLIERVAA</sequence>
<name>A0A6M0SB07_9CYAN</name>
<proteinExistence type="predicted"/>
<organism evidence="1 2">
    <name type="scientific">Adonisia turfae CCMR0082</name>
    <dbReference type="NCBI Taxonomy" id="2304604"/>
    <lineage>
        <taxon>Bacteria</taxon>
        <taxon>Bacillati</taxon>
        <taxon>Cyanobacteriota</taxon>
        <taxon>Adonisia</taxon>
        <taxon>Adonisia turfae</taxon>
    </lineage>
</organism>
<comment type="caution">
    <text evidence="1">The sequence shown here is derived from an EMBL/GenBank/DDBJ whole genome shotgun (WGS) entry which is preliminary data.</text>
</comment>
<accession>A0A6M0SB07</accession>
<dbReference type="AlphaFoldDB" id="A0A6M0SB07"/>
<evidence type="ECO:0000313" key="2">
    <source>
        <dbReference type="Proteomes" id="UP000473574"/>
    </source>
</evidence>
<dbReference type="Proteomes" id="UP000473574">
    <property type="component" value="Unassembled WGS sequence"/>
</dbReference>
<dbReference type="EMBL" id="QZCE01000002">
    <property type="protein sequence ID" value="NEZ65678.1"/>
    <property type="molecule type" value="Genomic_DNA"/>
</dbReference>
<dbReference type="RefSeq" id="WP_163666965.1">
    <property type="nucleotide sequence ID" value="NZ_QZCE01000002.1"/>
</dbReference>